<comment type="caution">
    <text evidence="3">Lacks conserved residue(s) required for the propagation of feature annotation.</text>
</comment>
<evidence type="ECO:0000256" key="2">
    <source>
        <dbReference type="ARBA" id="ARBA00023163"/>
    </source>
</evidence>
<keyword evidence="2" id="KW-0804">Transcription</keyword>
<dbReference type="PANTHER" id="PTHR31636">
    <property type="entry name" value="OSJNBA0084A10.13 PROTEIN-RELATED"/>
    <property type="match status" value="1"/>
</dbReference>
<protein>
    <submittedName>
        <fullName evidence="4">Transcription factor GRAS</fullName>
    </submittedName>
</protein>
<keyword evidence="1" id="KW-0805">Transcription regulation</keyword>
<dbReference type="OMA" id="MALEWRG"/>
<feature type="region of interest" description="SAW" evidence="3">
    <location>
        <begin position="446"/>
        <end position="526"/>
    </location>
</feature>
<proteinExistence type="inferred from homology"/>
<organism evidence="4 5">
    <name type="scientific">Macleaya cordata</name>
    <name type="common">Five-seeded plume-poppy</name>
    <name type="synonym">Bocconia cordata</name>
    <dbReference type="NCBI Taxonomy" id="56857"/>
    <lineage>
        <taxon>Eukaryota</taxon>
        <taxon>Viridiplantae</taxon>
        <taxon>Streptophyta</taxon>
        <taxon>Embryophyta</taxon>
        <taxon>Tracheophyta</taxon>
        <taxon>Spermatophyta</taxon>
        <taxon>Magnoliopsida</taxon>
        <taxon>Ranunculales</taxon>
        <taxon>Papaveraceae</taxon>
        <taxon>Papaveroideae</taxon>
        <taxon>Macleaya</taxon>
    </lineage>
</organism>
<comment type="caution">
    <text evidence="4">The sequence shown here is derived from an EMBL/GenBank/DDBJ whole genome shotgun (WGS) entry which is preliminary data.</text>
</comment>
<evidence type="ECO:0000256" key="1">
    <source>
        <dbReference type="ARBA" id="ARBA00023015"/>
    </source>
</evidence>
<evidence type="ECO:0000313" key="4">
    <source>
        <dbReference type="EMBL" id="OUZ99150.1"/>
    </source>
</evidence>
<dbReference type="PROSITE" id="PS50985">
    <property type="entry name" value="GRAS"/>
    <property type="match status" value="1"/>
</dbReference>
<sequence>MMQSQFLQPSWPYYNNNFTESSPNEASFLNDLDMDLHMGDCNFSPNSFTNSEYSDDVFSVTNFPNVNTPFMFPQEQCSINLEEFDSVEFSDVFEWMERSENSFPSQQQYCEEESKESEYSSMNSCEMSSASIQPSLVFPKEDMEVDNLLSIPHLLKAYVEAMENEQLELAKVILRRITDKVSPVGTTVERLAYYLFRAFENQGDHYLNQESKKNYKKTFKAFYQIFPNGKFAHFTANSAILEAIPEDTETVHIIDFDMGEGVQWPPLIEAIGERILVKITSIKWTEDFDDSTCQWKFEETKKRLEDHAKSFGIKLKVEEMEMEEMVSEIMKIREMGVGREFLAFNCMVGLPHMGRGRTRRHVKEFLWVAKELIRSSTTCPSSSSNSNSGIIAFGDGDFVEESIQNCSGFGSFFDGNSVKFHALLESMELQFPTHFAEARIAMECLFVAPYLSFQAWFNKWEESKEGLDFCQLGLEGLRFSGENLVEAQIMVREGESPYEVRVEGENDNLMALEWRGTPLVRVSTWR</sequence>
<dbReference type="Pfam" id="PF03514">
    <property type="entry name" value="GRAS"/>
    <property type="match status" value="1"/>
</dbReference>
<comment type="similarity">
    <text evidence="3">Belongs to the GRAS family.</text>
</comment>
<dbReference type="InParanoid" id="A0A200PLS0"/>
<evidence type="ECO:0000313" key="5">
    <source>
        <dbReference type="Proteomes" id="UP000195402"/>
    </source>
</evidence>
<feature type="short sequence motif" description="VHIID" evidence="3">
    <location>
        <begin position="251"/>
        <end position="255"/>
    </location>
</feature>
<accession>A0A200PLS0</accession>
<dbReference type="OrthoDB" id="1935022at2759"/>
<reference evidence="4 5" key="1">
    <citation type="journal article" date="2017" name="Mol. Plant">
        <title>The Genome of Medicinal Plant Macleaya cordata Provides New Insights into Benzylisoquinoline Alkaloids Metabolism.</title>
        <authorList>
            <person name="Liu X."/>
            <person name="Liu Y."/>
            <person name="Huang P."/>
            <person name="Ma Y."/>
            <person name="Qing Z."/>
            <person name="Tang Q."/>
            <person name="Cao H."/>
            <person name="Cheng P."/>
            <person name="Zheng Y."/>
            <person name="Yuan Z."/>
            <person name="Zhou Y."/>
            <person name="Liu J."/>
            <person name="Tang Z."/>
            <person name="Zhuo Y."/>
            <person name="Zhang Y."/>
            <person name="Yu L."/>
            <person name="Huang J."/>
            <person name="Yang P."/>
            <person name="Peng Q."/>
            <person name="Zhang J."/>
            <person name="Jiang W."/>
            <person name="Zhang Z."/>
            <person name="Lin K."/>
            <person name="Ro D.K."/>
            <person name="Chen X."/>
            <person name="Xiong X."/>
            <person name="Shang Y."/>
            <person name="Huang S."/>
            <person name="Zeng J."/>
        </authorList>
    </citation>
    <scope>NUCLEOTIDE SEQUENCE [LARGE SCALE GENOMIC DNA]</scope>
    <source>
        <strain evidence="5">cv. BLH2017</strain>
        <tissue evidence="4">Root</tissue>
    </source>
</reference>
<dbReference type="AlphaFoldDB" id="A0A200PLS0"/>
<keyword evidence="5" id="KW-1185">Reference proteome</keyword>
<dbReference type="EMBL" id="MVGT01004544">
    <property type="protein sequence ID" value="OUZ99150.1"/>
    <property type="molecule type" value="Genomic_DNA"/>
</dbReference>
<evidence type="ECO:0000256" key="3">
    <source>
        <dbReference type="PROSITE-ProRule" id="PRU01191"/>
    </source>
</evidence>
<name>A0A200PLS0_MACCD</name>
<dbReference type="STRING" id="56857.A0A200PLS0"/>
<gene>
    <name evidence="4" type="ORF">BVC80_9077g89</name>
</gene>
<dbReference type="InterPro" id="IPR005202">
    <property type="entry name" value="TF_GRAS"/>
</dbReference>
<dbReference type="Proteomes" id="UP000195402">
    <property type="component" value="Unassembled WGS sequence"/>
</dbReference>